<dbReference type="AlphaFoldDB" id="A0ABC8JBR3"/>
<gene>
    <name evidence="1" type="ORF">ERUC_LOCUS8952</name>
</gene>
<comment type="caution">
    <text evidence="1">The sequence shown here is derived from an EMBL/GenBank/DDBJ whole genome shotgun (WGS) entry which is preliminary data.</text>
</comment>
<protein>
    <submittedName>
        <fullName evidence="1">Uncharacterized protein</fullName>
    </submittedName>
</protein>
<keyword evidence="2" id="KW-1185">Reference proteome</keyword>
<dbReference type="EMBL" id="CAKOAT010092933">
    <property type="protein sequence ID" value="CAH8320401.1"/>
    <property type="molecule type" value="Genomic_DNA"/>
</dbReference>
<accession>A0ABC8JBR3</accession>
<name>A0ABC8JBR3_ERUVS</name>
<sequence>MRVWPFWSTDEEYGSSRSLRSLRLSVSVFQSEQIWVRSDLAFAGMDGEALPPLSLNGTGLYPFD</sequence>
<reference evidence="1 2" key="1">
    <citation type="submission" date="2022-03" db="EMBL/GenBank/DDBJ databases">
        <authorList>
            <person name="Macdonald S."/>
            <person name="Ahmed S."/>
            <person name="Newling K."/>
        </authorList>
    </citation>
    <scope>NUCLEOTIDE SEQUENCE [LARGE SCALE GENOMIC DNA]</scope>
</reference>
<evidence type="ECO:0000313" key="2">
    <source>
        <dbReference type="Proteomes" id="UP001642260"/>
    </source>
</evidence>
<evidence type="ECO:0000313" key="1">
    <source>
        <dbReference type="EMBL" id="CAH8320401.1"/>
    </source>
</evidence>
<organism evidence="1 2">
    <name type="scientific">Eruca vesicaria subsp. sativa</name>
    <name type="common">Garden rocket</name>
    <name type="synonym">Eruca sativa</name>
    <dbReference type="NCBI Taxonomy" id="29727"/>
    <lineage>
        <taxon>Eukaryota</taxon>
        <taxon>Viridiplantae</taxon>
        <taxon>Streptophyta</taxon>
        <taxon>Embryophyta</taxon>
        <taxon>Tracheophyta</taxon>
        <taxon>Spermatophyta</taxon>
        <taxon>Magnoliopsida</taxon>
        <taxon>eudicotyledons</taxon>
        <taxon>Gunneridae</taxon>
        <taxon>Pentapetalae</taxon>
        <taxon>rosids</taxon>
        <taxon>malvids</taxon>
        <taxon>Brassicales</taxon>
        <taxon>Brassicaceae</taxon>
        <taxon>Brassiceae</taxon>
        <taxon>Eruca</taxon>
    </lineage>
</organism>
<dbReference type="Proteomes" id="UP001642260">
    <property type="component" value="Unassembled WGS sequence"/>
</dbReference>
<proteinExistence type="predicted"/>